<dbReference type="GO" id="GO:0005615">
    <property type="term" value="C:extracellular space"/>
    <property type="evidence" value="ECO:0007669"/>
    <property type="project" value="TreeGrafter"/>
</dbReference>
<evidence type="ECO:0000313" key="3">
    <source>
        <dbReference type="EMBL" id="SSX29283.1"/>
    </source>
</evidence>
<sequence length="281" mass="31955">MIFSKTNNYSWFAIFVITIWFNVDRGTAADNNNSNSWINNPEVELPPSMIICTRNAPAKERNECIQKSINSLLPTLKDGYPPLGINSIDPYTVKKTTLAFKQGPVTARLYMKDAMSSGLTKGRVKAVRSKVNDNKMYLEIDVHFPKLRNSANYKGSGGYNDLKVNSAGTANVSHTSISSTWKMYGKIETVNGEDYMMIKAFEVAKLDIKNMEFNATGIFPEPELNEFVVQFVNQYWSTFYHQLLPQARSMYEPIVLEAINKVFARVPFRRLMPKDETIKSE</sequence>
<dbReference type="AlphaFoldDB" id="A0A336KVT5"/>
<protein>
    <submittedName>
        <fullName evidence="2">CSON001102 protein</fullName>
    </submittedName>
</protein>
<reference evidence="2" key="1">
    <citation type="submission" date="2018-04" db="EMBL/GenBank/DDBJ databases">
        <authorList>
            <person name="Go L.Y."/>
            <person name="Mitchell J.A."/>
        </authorList>
    </citation>
    <scope>NUCLEOTIDE SEQUENCE</scope>
    <source>
        <tissue evidence="2">Whole organism</tissue>
    </source>
</reference>
<name>A0A336KVT5_CULSO</name>
<dbReference type="Gene3D" id="3.15.10.30">
    <property type="entry name" value="Haemolymph juvenile hormone binding protein"/>
    <property type="match status" value="1"/>
</dbReference>
<reference evidence="3" key="2">
    <citation type="submission" date="2018-07" db="EMBL/GenBank/DDBJ databases">
        <authorList>
            <person name="Quirk P.G."/>
            <person name="Krulwich T.A."/>
        </authorList>
    </citation>
    <scope>NUCLEOTIDE SEQUENCE</scope>
</reference>
<organism evidence="2">
    <name type="scientific">Culicoides sonorensis</name>
    <name type="common">Biting midge</name>
    <dbReference type="NCBI Taxonomy" id="179676"/>
    <lineage>
        <taxon>Eukaryota</taxon>
        <taxon>Metazoa</taxon>
        <taxon>Ecdysozoa</taxon>
        <taxon>Arthropoda</taxon>
        <taxon>Hexapoda</taxon>
        <taxon>Insecta</taxon>
        <taxon>Pterygota</taxon>
        <taxon>Neoptera</taxon>
        <taxon>Endopterygota</taxon>
        <taxon>Diptera</taxon>
        <taxon>Nematocera</taxon>
        <taxon>Chironomoidea</taxon>
        <taxon>Ceratopogonidae</taxon>
        <taxon>Ceratopogoninae</taxon>
        <taxon>Culicoides</taxon>
        <taxon>Monoculicoides</taxon>
    </lineage>
</organism>
<dbReference type="Pfam" id="PF06585">
    <property type="entry name" value="JHBP"/>
    <property type="match status" value="1"/>
</dbReference>
<dbReference type="InterPro" id="IPR010562">
    <property type="entry name" value="Haemolymph_juvenile_hormone-bd"/>
</dbReference>
<keyword evidence="1" id="KW-0732">Signal</keyword>
<dbReference type="VEuPathDB" id="VectorBase:CSON001102"/>
<dbReference type="OMA" id="FPATICK"/>
<feature type="signal peptide" evidence="1">
    <location>
        <begin position="1"/>
        <end position="29"/>
    </location>
</feature>
<gene>
    <name evidence="2" type="primary">CSON001102</name>
</gene>
<accession>A0A336KVT5</accession>
<feature type="chain" id="PRO_5036062156" evidence="1">
    <location>
        <begin position="30"/>
        <end position="281"/>
    </location>
</feature>
<dbReference type="InterPro" id="IPR038606">
    <property type="entry name" value="To_sf"/>
</dbReference>
<evidence type="ECO:0000256" key="1">
    <source>
        <dbReference type="SAM" id="SignalP"/>
    </source>
</evidence>
<proteinExistence type="predicted"/>
<dbReference type="EMBL" id="UFQS01001173">
    <property type="protein sequence ID" value="SSX09381.1"/>
    <property type="molecule type" value="Genomic_DNA"/>
</dbReference>
<dbReference type="EMBL" id="UFQT01001173">
    <property type="protein sequence ID" value="SSX29283.1"/>
    <property type="molecule type" value="Genomic_DNA"/>
</dbReference>
<dbReference type="PANTHER" id="PTHR11008">
    <property type="entry name" value="PROTEIN TAKEOUT-LIKE PROTEIN"/>
    <property type="match status" value="1"/>
</dbReference>
<dbReference type="SMART" id="SM00700">
    <property type="entry name" value="JHBP"/>
    <property type="match status" value="1"/>
</dbReference>
<evidence type="ECO:0000313" key="2">
    <source>
        <dbReference type="EMBL" id="SSX09381.1"/>
    </source>
</evidence>
<dbReference type="PANTHER" id="PTHR11008:SF18">
    <property type="entry name" value="BCDNA.GH05536-RELATED"/>
    <property type="match status" value="1"/>
</dbReference>